<dbReference type="SUPFAM" id="SSF81301">
    <property type="entry name" value="Nucleotidyltransferase"/>
    <property type="match status" value="1"/>
</dbReference>
<dbReference type="GO" id="GO:0005829">
    <property type="term" value="C:cytosol"/>
    <property type="evidence" value="ECO:0007669"/>
    <property type="project" value="TreeGrafter"/>
</dbReference>
<dbReference type="Proteomes" id="UP000567872">
    <property type="component" value="Unassembled WGS sequence"/>
</dbReference>
<dbReference type="EMBL" id="VXAA01005758">
    <property type="protein sequence ID" value="NXI71699.1"/>
    <property type="molecule type" value="Genomic_DNA"/>
</dbReference>
<dbReference type="InterPro" id="IPR006117">
    <property type="entry name" value="2-5OAS_C_CS"/>
</dbReference>
<feature type="domain" description="Ubiquitin-like" evidence="11">
    <location>
        <begin position="334"/>
        <end position="414"/>
    </location>
</feature>
<dbReference type="GO" id="GO:0045087">
    <property type="term" value="P:innate immune response"/>
    <property type="evidence" value="ECO:0007669"/>
    <property type="project" value="UniProtKB-KW"/>
</dbReference>
<keyword evidence="8" id="KW-0391">Immunity</keyword>
<comment type="subcellular location">
    <subcellularLocation>
        <location evidence="3">Cytoplasm</location>
    </subcellularLocation>
</comment>
<dbReference type="Pfam" id="PF10421">
    <property type="entry name" value="OAS1_C"/>
    <property type="match status" value="1"/>
</dbReference>
<dbReference type="GO" id="GO:0003725">
    <property type="term" value="F:double-stranded RNA binding"/>
    <property type="evidence" value="ECO:0007669"/>
    <property type="project" value="TreeGrafter"/>
</dbReference>
<protein>
    <recommendedName>
        <fullName evidence="5">2'-5' oligoadenylate synthase</fullName>
        <ecNumber evidence="5">2.7.7.84</ecNumber>
    </recommendedName>
</protein>
<dbReference type="GO" id="GO:0045071">
    <property type="term" value="P:negative regulation of viral genome replication"/>
    <property type="evidence" value="ECO:0007669"/>
    <property type="project" value="TreeGrafter"/>
</dbReference>
<dbReference type="InterPro" id="IPR000626">
    <property type="entry name" value="Ubiquitin-like_dom"/>
</dbReference>
<dbReference type="PRINTS" id="PR00348">
    <property type="entry name" value="UBIQUITIN"/>
</dbReference>
<dbReference type="InterPro" id="IPR006116">
    <property type="entry name" value="NT_2-5OAS_ClassI-CCAase"/>
</dbReference>
<dbReference type="InterPro" id="IPR018952">
    <property type="entry name" value="2-5-oligoAdlate_synth_1_dom2/C"/>
</dbReference>
<dbReference type="GO" id="GO:0051607">
    <property type="term" value="P:defense response to virus"/>
    <property type="evidence" value="ECO:0007669"/>
    <property type="project" value="UniProtKB-KW"/>
</dbReference>
<evidence type="ECO:0000313" key="12">
    <source>
        <dbReference type="EMBL" id="NXI71699.1"/>
    </source>
</evidence>
<dbReference type="GO" id="GO:0001730">
    <property type="term" value="F:2'-5'-oligoadenylate synthetase activity"/>
    <property type="evidence" value="ECO:0007669"/>
    <property type="project" value="UniProtKB-EC"/>
</dbReference>
<evidence type="ECO:0000256" key="5">
    <source>
        <dbReference type="ARBA" id="ARBA00012577"/>
    </source>
</evidence>
<dbReference type="GO" id="GO:0005524">
    <property type="term" value="F:ATP binding"/>
    <property type="evidence" value="ECO:0007669"/>
    <property type="project" value="UniProtKB-KW"/>
</dbReference>
<dbReference type="Pfam" id="PF14560">
    <property type="entry name" value="Ubiquitin_2"/>
    <property type="match status" value="1"/>
</dbReference>
<evidence type="ECO:0000256" key="7">
    <source>
        <dbReference type="ARBA" id="ARBA00022588"/>
    </source>
</evidence>
<comment type="caution">
    <text evidence="12">The sequence shown here is derived from an EMBL/GenBank/DDBJ whole genome shotgun (WGS) entry which is preliminary data.</text>
</comment>
<comment type="catalytic activity">
    <reaction evidence="1">
        <text>3 ATP = 5'-triphosphoadenylyl-(2'-&gt;5')-adenylyl-(2'-&gt;5')-adenosine + 2 diphosphate</text>
        <dbReference type="Rhea" id="RHEA:34407"/>
        <dbReference type="ChEBI" id="CHEBI:30616"/>
        <dbReference type="ChEBI" id="CHEBI:33019"/>
        <dbReference type="ChEBI" id="CHEBI:67143"/>
        <dbReference type="EC" id="2.7.7.84"/>
    </reaction>
</comment>
<dbReference type="SUPFAM" id="SSF81631">
    <property type="entry name" value="PAP/OAS1 substrate-binding domain"/>
    <property type="match status" value="1"/>
</dbReference>
<dbReference type="Gene3D" id="1.10.1410.20">
    <property type="entry name" value="2'-5'-oligoadenylate synthetase 1, domain 2"/>
    <property type="match status" value="1"/>
</dbReference>
<keyword evidence="10" id="KW-0051">Antiviral defense</keyword>
<accession>A0A7K9VGA0</accession>
<dbReference type="PROSITE" id="PS50152">
    <property type="entry name" value="25A_SYNTH_3"/>
    <property type="match status" value="1"/>
</dbReference>
<feature type="non-terminal residue" evidence="12">
    <location>
        <position position="487"/>
    </location>
</feature>
<dbReference type="PROSITE" id="PS00833">
    <property type="entry name" value="25A_SYNTH_2"/>
    <property type="match status" value="1"/>
</dbReference>
<dbReference type="Pfam" id="PF00240">
    <property type="entry name" value="ubiquitin"/>
    <property type="match status" value="1"/>
</dbReference>
<proteinExistence type="inferred from homology"/>
<evidence type="ECO:0000256" key="9">
    <source>
        <dbReference type="ARBA" id="ARBA00022884"/>
    </source>
</evidence>
<evidence type="ECO:0000256" key="2">
    <source>
        <dbReference type="ARBA" id="ARBA00001946"/>
    </source>
</evidence>
<organism evidence="12 13">
    <name type="scientific">Anseranas semipalmata</name>
    <name type="common">Magpie goose</name>
    <name type="synonym">Anas semipalmata</name>
    <dbReference type="NCBI Taxonomy" id="8851"/>
    <lineage>
        <taxon>Eukaryota</taxon>
        <taxon>Metazoa</taxon>
        <taxon>Chordata</taxon>
        <taxon>Craniata</taxon>
        <taxon>Vertebrata</taxon>
        <taxon>Euteleostomi</taxon>
        <taxon>Archelosauria</taxon>
        <taxon>Archosauria</taxon>
        <taxon>Dinosauria</taxon>
        <taxon>Saurischia</taxon>
        <taxon>Theropoda</taxon>
        <taxon>Coelurosauria</taxon>
        <taxon>Aves</taxon>
        <taxon>Neognathae</taxon>
        <taxon>Galloanserae</taxon>
        <taxon>Anseriformes</taxon>
        <taxon>Anseranatidae</taxon>
        <taxon>Anseranas</taxon>
    </lineage>
</organism>
<comment type="similarity">
    <text evidence="4">Belongs to the 2-5A synthase family.</text>
</comment>
<dbReference type="FunFam" id="1.10.1410.20:FF:000001">
    <property type="entry name" value="2'-5'-oligoadenylate synthetase 1"/>
    <property type="match status" value="1"/>
</dbReference>
<dbReference type="PANTHER" id="PTHR11258:SF7">
    <property type="entry name" value="2'-5'-OLIGOADENYLATE SYNTHASE-LIKE PROTEIN 2"/>
    <property type="match status" value="1"/>
</dbReference>
<dbReference type="OrthoDB" id="1885901at2759"/>
<feature type="domain" description="Ubiquitin-like" evidence="11">
    <location>
        <begin position="415"/>
        <end position="487"/>
    </location>
</feature>
<sequence>LRRVPPAQLEGWVADTLQPSSAFTLAVKTTVRKICDFLKERCFENGTRVLKTVKGGSAGKGTALRNNSDADVVLFLNCFSSYEDQRWNHTSILALIEKRLHECSQSLSFSVSISKPRYKGRSLSLELFSGNESIEVDILPAYDALGQVTQDGPPDPEVYANLLAVGSSPGEFSTCFTELQKKFVKRCSAKPKNLLRLVKHWYKMELKPQYPNANLPPKYALELLTIYAWEQGTGSSDAFSMAEGFRTVLELLCRYQDICVYWEKYYSLQHGRIGAHLKQLLCQPRPVILDPADPTGILGQGKQWDLVAKEAARSRTLPCVASARPWDVQPARPVTVDVKQLQGNCLSRTVSPSTTIWQLKTEIELAWGIPRYQQRLAQQQPAGNNLILQDSDSLATYGIFYNTTLLLLQTQPQEMEIFVKDIKNQTMTYTVQPSNTILQLKTKINNRQGIPVQQQRLTYDSRELENHNTLAHYNIQPRSTIFLLLRL</sequence>
<name>A0A7K9VGA0_ANSSE</name>
<keyword evidence="6" id="KW-0963">Cytoplasm</keyword>
<dbReference type="SMART" id="SM00213">
    <property type="entry name" value="UBQ"/>
    <property type="match status" value="2"/>
</dbReference>
<dbReference type="AlphaFoldDB" id="A0A7K9VGA0"/>
<evidence type="ECO:0000313" key="13">
    <source>
        <dbReference type="Proteomes" id="UP000567872"/>
    </source>
</evidence>
<evidence type="ECO:0000256" key="8">
    <source>
        <dbReference type="ARBA" id="ARBA00022859"/>
    </source>
</evidence>
<dbReference type="PANTHER" id="PTHR11258">
    <property type="entry name" value="2-5 OLIGOADENYLATE SYNTHETASE"/>
    <property type="match status" value="1"/>
</dbReference>
<evidence type="ECO:0000259" key="11">
    <source>
        <dbReference type="PROSITE" id="PS50053"/>
    </source>
</evidence>
<dbReference type="GO" id="GO:0005654">
    <property type="term" value="C:nucleoplasm"/>
    <property type="evidence" value="ECO:0007669"/>
    <property type="project" value="TreeGrafter"/>
</dbReference>
<reference evidence="12 13" key="1">
    <citation type="submission" date="2019-09" db="EMBL/GenBank/DDBJ databases">
        <title>Bird 10,000 Genomes (B10K) Project - Family phase.</title>
        <authorList>
            <person name="Zhang G."/>
        </authorList>
    </citation>
    <scope>NUCLEOTIDE SEQUENCE [LARGE SCALE GENOMIC DNA]</scope>
    <source>
        <strain evidence="12">B10K-DU-001-57</strain>
        <tissue evidence="12">Muscle</tissue>
    </source>
</reference>
<dbReference type="FunFam" id="3.10.20.90:FF:000205">
    <property type="entry name" value="2'-5'-oligoadenylate synthase-like protein 2"/>
    <property type="match status" value="1"/>
</dbReference>
<keyword evidence="9" id="KW-0694">RNA-binding</keyword>
<dbReference type="EC" id="2.7.7.84" evidence="5"/>
<dbReference type="CDD" id="cd05400">
    <property type="entry name" value="NT_2-5OAS_ClassI-CCAase"/>
    <property type="match status" value="1"/>
</dbReference>
<dbReference type="GO" id="GO:0046872">
    <property type="term" value="F:metal ion binding"/>
    <property type="evidence" value="ECO:0007669"/>
    <property type="project" value="UniProtKB-KW"/>
</dbReference>
<evidence type="ECO:0000256" key="10">
    <source>
        <dbReference type="ARBA" id="ARBA00023118"/>
    </source>
</evidence>
<evidence type="ECO:0000256" key="3">
    <source>
        <dbReference type="ARBA" id="ARBA00004496"/>
    </source>
</evidence>
<keyword evidence="13" id="KW-1185">Reference proteome</keyword>
<dbReference type="GO" id="GO:0016020">
    <property type="term" value="C:membrane"/>
    <property type="evidence" value="ECO:0007669"/>
    <property type="project" value="TreeGrafter"/>
</dbReference>
<keyword evidence="7" id="KW-0399">Innate immunity</keyword>
<dbReference type="Gene3D" id="3.30.460.10">
    <property type="entry name" value="Beta Polymerase, domain 2"/>
    <property type="match status" value="1"/>
</dbReference>
<evidence type="ECO:0000256" key="4">
    <source>
        <dbReference type="ARBA" id="ARBA00009526"/>
    </source>
</evidence>
<feature type="non-terminal residue" evidence="12">
    <location>
        <position position="1"/>
    </location>
</feature>
<dbReference type="PROSITE" id="PS50053">
    <property type="entry name" value="UBIQUITIN_2"/>
    <property type="match status" value="2"/>
</dbReference>
<dbReference type="SUPFAM" id="SSF54236">
    <property type="entry name" value="Ubiquitin-like"/>
    <property type="match status" value="2"/>
</dbReference>
<dbReference type="FunFam" id="3.30.460.10:FF:000007">
    <property type="entry name" value="2'-5'-oligoadenylate synthetase 1"/>
    <property type="match status" value="1"/>
</dbReference>
<evidence type="ECO:0000256" key="6">
    <source>
        <dbReference type="ARBA" id="ARBA00022490"/>
    </source>
</evidence>
<dbReference type="InterPro" id="IPR043519">
    <property type="entry name" value="NT_sf"/>
</dbReference>
<evidence type="ECO:0000256" key="1">
    <source>
        <dbReference type="ARBA" id="ARBA00001112"/>
    </source>
</evidence>
<gene>
    <name evidence="12" type="primary">Oasl2</name>
    <name evidence="12" type="ORF">ANSSEM_R10174</name>
</gene>
<dbReference type="InterPro" id="IPR019956">
    <property type="entry name" value="Ubiquitin_dom"/>
</dbReference>
<dbReference type="Gene3D" id="3.10.20.90">
    <property type="entry name" value="Phosphatidylinositol 3-kinase Catalytic Subunit, Chain A, domain 1"/>
    <property type="match status" value="2"/>
</dbReference>
<dbReference type="Pfam" id="PF01909">
    <property type="entry name" value="NTP_transf_2"/>
    <property type="match status" value="1"/>
</dbReference>
<dbReference type="CDD" id="cd01811">
    <property type="entry name" value="Ubl1_OASL"/>
    <property type="match status" value="1"/>
</dbReference>
<comment type="cofactor">
    <cofactor evidence="2">
        <name>Mg(2+)</name>
        <dbReference type="ChEBI" id="CHEBI:18420"/>
    </cofactor>
</comment>
<dbReference type="InterPro" id="IPR002934">
    <property type="entry name" value="Polymerase_NTP_transf_dom"/>
</dbReference>
<dbReference type="InterPro" id="IPR029071">
    <property type="entry name" value="Ubiquitin-like_domsf"/>
</dbReference>